<evidence type="ECO:0000256" key="4">
    <source>
        <dbReference type="ARBA" id="ARBA00022448"/>
    </source>
</evidence>
<evidence type="ECO:0000256" key="9">
    <source>
        <dbReference type="ARBA" id="ARBA00023136"/>
    </source>
</evidence>
<proteinExistence type="inferred from homology"/>
<evidence type="ECO:0000256" key="6">
    <source>
        <dbReference type="ARBA" id="ARBA00022519"/>
    </source>
</evidence>
<keyword evidence="8" id="KW-0653">Protein transport</keyword>
<comment type="subcellular location">
    <subcellularLocation>
        <location evidence="1">Cell inner membrane</location>
    </subcellularLocation>
</comment>
<gene>
    <name evidence="11" type="ORF">J2X19_004142</name>
</gene>
<keyword evidence="7" id="KW-0812">Transmembrane</keyword>
<evidence type="ECO:0000256" key="8">
    <source>
        <dbReference type="ARBA" id="ARBA00022927"/>
    </source>
</evidence>
<protein>
    <recommendedName>
        <fullName evidence="3">Type II secretion system protein N</fullName>
    </recommendedName>
    <alternativeName>
        <fullName evidence="10">General secretion pathway protein N</fullName>
    </alternativeName>
</protein>
<organism evidence="11 12">
    <name type="scientific">Rhodoferax ferrireducens</name>
    <dbReference type="NCBI Taxonomy" id="192843"/>
    <lineage>
        <taxon>Bacteria</taxon>
        <taxon>Pseudomonadati</taxon>
        <taxon>Pseudomonadota</taxon>
        <taxon>Betaproteobacteria</taxon>
        <taxon>Burkholderiales</taxon>
        <taxon>Comamonadaceae</taxon>
        <taxon>Rhodoferax</taxon>
    </lineage>
</organism>
<reference evidence="11 12" key="1">
    <citation type="submission" date="2023-07" db="EMBL/GenBank/DDBJ databases">
        <title>Sorghum-associated microbial communities from plants grown in Nebraska, USA.</title>
        <authorList>
            <person name="Schachtman D."/>
        </authorList>
    </citation>
    <scope>NUCLEOTIDE SEQUENCE [LARGE SCALE GENOMIC DNA]</scope>
    <source>
        <strain evidence="11 12">BE313</strain>
    </source>
</reference>
<keyword evidence="6" id="KW-0997">Cell inner membrane</keyword>
<dbReference type="RefSeq" id="WP_116604198.1">
    <property type="nucleotide sequence ID" value="NZ_JAVDXT010000004.1"/>
</dbReference>
<evidence type="ECO:0000256" key="10">
    <source>
        <dbReference type="ARBA" id="ARBA00030772"/>
    </source>
</evidence>
<name>A0ABU2CDP7_9BURK</name>
<dbReference type="EMBL" id="JAVDXT010000004">
    <property type="protein sequence ID" value="MDR7379448.1"/>
    <property type="molecule type" value="Genomic_DNA"/>
</dbReference>
<accession>A0ABU2CDP7</accession>
<keyword evidence="12" id="KW-1185">Reference proteome</keyword>
<keyword evidence="5" id="KW-1003">Cell membrane</keyword>
<sequence length="265" mass="28069">MARRSYRHTAEAAPWRWAWTGASLGLLLALVVWAPARWLAAGLAQASQGQVQLADPRGTLWDGSAQLVLAGGAGSRDSTALPERLRWRIRPSGLGVSAQLRAECCMAQPLQVQAAARWGGAHITLADSQSHWPAPLLAGLGAPWNTLQPEGQLTLDTQGLVVELNAGRLVLAGQARLEAIDMASRLSTLKPMGSYRVTLTGGNPNTLQLETLAGSLQLTGSGQWVGNRLRFDGTATAAPDRVDALSNLLNILGRRDGARAIIKVG</sequence>
<dbReference type="Proteomes" id="UP001180487">
    <property type="component" value="Unassembled WGS sequence"/>
</dbReference>
<evidence type="ECO:0000313" key="11">
    <source>
        <dbReference type="EMBL" id="MDR7379448.1"/>
    </source>
</evidence>
<evidence type="ECO:0000256" key="7">
    <source>
        <dbReference type="ARBA" id="ARBA00022692"/>
    </source>
</evidence>
<keyword evidence="4" id="KW-0813">Transport</keyword>
<dbReference type="InterPro" id="IPR022792">
    <property type="entry name" value="T2SS_protein-GspN"/>
</dbReference>
<evidence type="ECO:0000256" key="2">
    <source>
        <dbReference type="ARBA" id="ARBA00007208"/>
    </source>
</evidence>
<evidence type="ECO:0000256" key="5">
    <source>
        <dbReference type="ARBA" id="ARBA00022475"/>
    </source>
</evidence>
<evidence type="ECO:0000256" key="1">
    <source>
        <dbReference type="ARBA" id="ARBA00004533"/>
    </source>
</evidence>
<evidence type="ECO:0000256" key="3">
    <source>
        <dbReference type="ARBA" id="ARBA00021563"/>
    </source>
</evidence>
<dbReference type="Pfam" id="PF01203">
    <property type="entry name" value="T2SSN"/>
    <property type="match status" value="1"/>
</dbReference>
<evidence type="ECO:0000313" key="12">
    <source>
        <dbReference type="Proteomes" id="UP001180487"/>
    </source>
</evidence>
<keyword evidence="9" id="KW-0472">Membrane</keyword>
<comment type="caution">
    <text evidence="11">The sequence shown here is derived from an EMBL/GenBank/DDBJ whole genome shotgun (WGS) entry which is preliminary data.</text>
</comment>
<comment type="similarity">
    <text evidence="2">Belongs to the GSP N family.</text>
</comment>